<evidence type="ECO:0000313" key="2">
    <source>
        <dbReference type="EMBL" id="SDH56965.1"/>
    </source>
</evidence>
<dbReference type="Proteomes" id="UP000199202">
    <property type="component" value="Unassembled WGS sequence"/>
</dbReference>
<feature type="transmembrane region" description="Helical" evidence="1">
    <location>
        <begin position="20"/>
        <end position="35"/>
    </location>
</feature>
<protein>
    <submittedName>
        <fullName evidence="2">Uncharacterized protein</fullName>
    </submittedName>
</protein>
<gene>
    <name evidence="2" type="ORF">SAMN05421869_102571</name>
</gene>
<sequence length="36" mass="3984">MGRGPARRGRTAVWRPRPEFLLLLALIAVVALVTLL</sequence>
<organism evidence="2 3">
    <name type="scientific">Nonomuraea jiangxiensis</name>
    <dbReference type="NCBI Taxonomy" id="633440"/>
    <lineage>
        <taxon>Bacteria</taxon>
        <taxon>Bacillati</taxon>
        <taxon>Actinomycetota</taxon>
        <taxon>Actinomycetes</taxon>
        <taxon>Streptosporangiales</taxon>
        <taxon>Streptosporangiaceae</taxon>
        <taxon>Nonomuraea</taxon>
    </lineage>
</organism>
<keyword evidence="1" id="KW-1133">Transmembrane helix</keyword>
<keyword evidence="1" id="KW-0812">Transmembrane</keyword>
<evidence type="ECO:0000313" key="3">
    <source>
        <dbReference type="Proteomes" id="UP000199202"/>
    </source>
</evidence>
<keyword evidence="1" id="KW-0472">Membrane</keyword>
<accession>A0A1G8DGX2</accession>
<reference evidence="2 3" key="1">
    <citation type="submission" date="2016-10" db="EMBL/GenBank/DDBJ databases">
        <authorList>
            <person name="de Groot N.N."/>
        </authorList>
    </citation>
    <scope>NUCLEOTIDE SEQUENCE [LARGE SCALE GENOMIC DNA]</scope>
    <source>
        <strain evidence="2 3">CGMCC 4.6533</strain>
    </source>
</reference>
<proteinExistence type="predicted"/>
<keyword evidence="3" id="KW-1185">Reference proteome</keyword>
<name>A0A1G8DGX2_9ACTN</name>
<evidence type="ECO:0000256" key="1">
    <source>
        <dbReference type="SAM" id="Phobius"/>
    </source>
</evidence>
<dbReference type="EMBL" id="FNDJ01000002">
    <property type="protein sequence ID" value="SDH56965.1"/>
    <property type="molecule type" value="Genomic_DNA"/>
</dbReference>
<dbReference type="AlphaFoldDB" id="A0A1G8DGX2"/>